<feature type="transmembrane region" description="Helical" evidence="9">
    <location>
        <begin position="60"/>
        <end position="82"/>
    </location>
</feature>
<keyword evidence="5 9" id="KW-0812">Transmembrane</keyword>
<dbReference type="GO" id="GO:0030964">
    <property type="term" value="C:NADH dehydrogenase complex"/>
    <property type="evidence" value="ECO:0007669"/>
    <property type="project" value="TreeGrafter"/>
</dbReference>
<keyword evidence="9" id="KW-0830">Ubiquinone</keyword>
<keyword evidence="9" id="KW-0249">Electron transport</keyword>
<dbReference type="EMBL" id="MT800514">
    <property type="protein sequence ID" value="UDY69792.1"/>
    <property type="molecule type" value="Genomic_DNA"/>
</dbReference>
<organism evidence="10">
    <name type="scientific">Mytella strigata</name>
    <dbReference type="NCBI Taxonomy" id="3245086"/>
    <lineage>
        <taxon>Eukaryota</taxon>
        <taxon>Metazoa</taxon>
        <taxon>Spiralia</taxon>
        <taxon>Lophotrochozoa</taxon>
        <taxon>Mollusca</taxon>
        <taxon>Bivalvia</taxon>
        <taxon>Autobranchia</taxon>
        <taxon>Pteriomorphia</taxon>
        <taxon>Mytilida</taxon>
        <taxon>Mytiloidea</taxon>
        <taxon>Mytilidae</taxon>
        <taxon>Mytella</taxon>
    </lineage>
</organism>
<evidence type="ECO:0000256" key="3">
    <source>
        <dbReference type="ARBA" id="ARBA00021007"/>
    </source>
</evidence>
<sequence length="120" mass="13638">MSSVVECLTLVFFLLILSAVLIFVSMILSEKSVDSREKNSPYECGFDPILSARSSFSLRFFLLAVLFVVFDVELSLLMPVVMSLNVGFNYMSVLSSFLFIFILFAGIFHEWREGSLNWVL</sequence>
<geneLocation type="mitochondrion" evidence="10"/>
<evidence type="ECO:0000256" key="9">
    <source>
        <dbReference type="RuleBase" id="RU003640"/>
    </source>
</evidence>
<evidence type="ECO:0000256" key="7">
    <source>
        <dbReference type="ARBA" id="ARBA00023136"/>
    </source>
</evidence>
<dbReference type="AlphaFoldDB" id="A0A8K1QS35"/>
<keyword evidence="9 10" id="KW-0496">Mitochondrion</keyword>
<name>A0A8K1QS35_9BIVA</name>
<dbReference type="GO" id="GO:0008137">
    <property type="term" value="F:NADH dehydrogenase (ubiquinone) activity"/>
    <property type="evidence" value="ECO:0007669"/>
    <property type="project" value="UniProtKB-UniRule"/>
</dbReference>
<accession>A0A8K1QS35</accession>
<evidence type="ECO:0000256" key="6">
    <source>
        <dbReference type="ARBA" id="ARBA00022989"/>
    </source>
</evidence>
<evidence type="ECO:0000256" key="4">
    <source>
        <dbReference type="ARBA" id="ARBA00022448"/>
    </source>
</evidence>
<keyword evidence="4 9" id="KW-0813">Transport</keyword>
<dbReference type="PANTHER" id="PTHR11058">
    <property type="entry name" value="NADH-UBIQUINONE OXIDOREDUCTASE CHAIN 3"/>
    <property type="match status" value="1"/>
</dbReference>
<keyword evidence="9" id="KW-1278">Translocase</keyword>
<dbReference type="GO" id="GO:0031966">
    <property type="term" value="C:mitochondrial membrane"/>
    <property type="evidence" value="ECO:0007669"/>
    <property type="project" value="UniProtKB-SubCell"/>
</dbReference>
<dbReference type="PANTHER" id="PTHR11058:SF9">
    <property type="entry name" value="NADH-UBIQUINONE OXIDOREDUCTASE CHAIN 3"/>
    <property type="match status" value="1"/>
</dbReference>
<feature type="transmembrane region" description="Helical" evidence="9">
    <location>
        <begin position="12"/>
        <end position="29"/>
    </location>
</feature>
<keyword evidence="9" id="KW-0520">NAD</keyword>
<dbReference type="InterPro" id="IPR038430">
    <property type="entry name" value="NDAH_ubi_oxred_su3_sf"/>
</dbReference>
<comment type="similarity">
    <text evidence="2 9">Belongs to the complex I subunit 3 family.</text>
</comment>
<evidence type="ECO:0000256" key="8">
    <source>
        <dbReference type="ARBA" id="ARBA00049551"/>
    </source>
</evidence>
<keyword evidence="9" id="KW-0679">Respiratory chain</keyword>
<dbReference type="Gene3D" id="1.20.58.1610">
    <property type="entry name" value="NADH:ubiquinone/plastoquinone oxidoreductase, chain 3"/>
    <property type="match status" value="1"/>
</dbReference>
<evidence type="ECO:0000256" key="2">
    <source>
        <dbReference type="ARBA" id="ARBA00008472"/>
    </source>
</evidence>
<proteinExistence type="inferred from homology"/>
<keyword evidence="7 9" id="KW-0472">Membrane</keyword>
<comment type="catalytic activity">
    <reaction evidence="8 9">
        <text>a ubiquinone + NADH + 5 H(+)(in) = a ubiquinol + NAD(+) + 4 H(+)(out)</text>
        <dbReference type="Rhea" id="RHEA:29091"/>
        <dbReference type="Rhea" id="RHEA-COMP:9565"/>
        <dbReference type="Rhea" id="RHEA-COMP:9566"/>
        <dbReference type="ChEBI" id="CHEBI:15378"/>
        <dbReference type="ChEBI" id="CHEBI:16389"/>
        <dbReference type="ChEBI" id="CHEBI:17976"/>
        <dbReference type="ChEBI" id="CHEBI:57540"/>
        <dbReference type="ChEBI" id="CHEBI:57945"/>
        <dbReference type="EC" id="7.1.1.2"/>
    </reaction>
</comment>
<evidence type="ECO:0000256" key="5">
    <source>
        <dbReference type="ARBA" id="ARBA00022692"/>
    </source>
</evidence>
<comment type="function">
    <text evidence="9">Core subunit of the mitochondrial membrane respiratory chain NADH dehydrogenase (Complex I) which catalyzes electron transfer from NADH through the respiratory chain, using ubiquinone as an electron acceptor. Essential for the catalytic activity of complex I.</text>
</comment>
<protein>
    <recommendedName>
        <fullName evidence="3 9">NADH-ubiquinone oxidoreductase chain 3</fullName>
        <ecNumber evidence="9">7.1.1.2</ecNumber>
    </recommendedName>
</protein>
<keyword evidence="6 9" id="KW-1133">Transmembrane helix</keyword>
<dbReference type="EC" id="7.1.1.2" evidence="9"/>
<gene>
    <name evidence="10" type="primary">nad3</name>
</gene>
<evidence type="ECO:0000256" key="1">
    <source>
        <dbReference type="ARBA" id="ARBA00004370"/>
    </source>
</evidence>
<dbReference type="Pfam" id="PF00507">
    <property type="entry name" value="Oxidored_q4"/>
    <property type="match status" value="1"/>
</dbReference>
<feature type="transmembrane region" description="Helical" evidence="9">
    <location>
        <begin position="88"/>
        <end position="108"/>
    </location>
</feature>
<comment type="subcellular location">
    <subcellularLocation>
        <location evidence="1">Membrane</location>
    </subcellularLocation>
    <subcellularLocation>
        <location evidence="9">Mitochondrion membrane</location>
        <topology evidence="9">Multi-pass membrane protein</topology>
    </subcellularLocation>
</comment>
<evidence type="ECO:0000313" key="10">
    <source>
        <dbReference type="EMBL" id="UDY69792.1"/>
    </source>
</evidence>
<dbReference type="InterPro" id="IPR000440">
    <property type="entry name" value="NADH_UbQ/plastoQ_OxRdtase_su3"/>
</dbReference>
<reference evidence="10" key="1">
    <citation type="submission" date="2020-07" db="EMBL/GenBank/DDBJ databases">
        <title>The complete mitochondrial genome of Mytella strigata.</title>
        <authorList>
            <person name="Ma H."/>
            <person name="Yu Z."/>
        </authorList>
    </citation>
    <scope>NUCLEOTIDE SEQUENCE</scope>
    <source>
        <strain evidence="10">Dayibei</strain>
    </source>
</reference>